<keyword evidence="2" id="KW-1185">Reference proteome</keyword>
<sequence length="43" mass="4984">MSFNNADVDMSKMNMNGKNSPYNASDLIQRYFTIFLTSIFLKD</sequence>
<evidence type="ECO:0000313" key="1">
    <source>
        <dbReference type="EMBL" id="EIJ65810.1"/>
    </source>
</evidence>
<name>I3D267_9ARCH</name>
<protein>
    <submittedName>
        <fullName evidence="1">Uncharacterized protein</fullName>
    </submittedName>
</protein>
<dbReference type="AlphaFoldDB" id="I3D267"/>
<comment type="caution">
    <text evidence="1">The sequence shown here is derived from an EMBL/GenBank/DDBJ whole genome shotgun (WGS) entry which is preliminary data.</text>
</comment>
<organism evidence="1 2">
    <name type="scientific">Candidatus Nitrosopumilus salarius BD31</name>
    <dbReference type="NCBI Taxonomy" id="859350"/>
    <lineage>
        <taxon>Archaea</taxon>
        <taxon>Nitrososphaerota</taxon>
        <taxon>Nitrososphaeria</taxon>
        <taxon>Nitrosopumilales</taxon>
        <taxon>Nitrosopumilaceae</taxon>
        <taxon>Nitrosopumilus</taxon>
    </lineage>
</organism>
<accession>I3D267</accession>
<evidence type="ECO:0000313" key="2">
    <source>
        <dbReference type="Proteomes" id="UP000003423"/>
    </source>
</evidence>
<gene>
    <name evidence="1" type="ORF">BD31_I1896</name>
</gene>
<dbReference type="Proteomes" id="UP000003423">
    <property type="component" value="Unassembled WGS sequence"/>
</dbReference>
<reference evidence="1 2" key="1">
    <citation type="journal article" date="2012" name="J. Bacteriol.">
        <title>Genome sequence of "Candidatus Nitrosopumilus salaria" BD31, an ammonia-oxidizing archaeon from the San Francisco Bay estuary.</title>
        <authorList>
            <person name="Mosier A.C."/>
            <person name="Allen E.E."/>
            <person name="Kim M."/>
            <person name="Ferriera S."/>
            <person name="Francis C.A."/>
        </authorList>
    </citation>
    <scope>NUCLEOTIDE SEQUENCE [LARGE SCALE GENOMIC DNA]</scope>
    <source>
        <strain evidence="1 2">BD31</strain>
    </source>
</reference>
<proteinExistence type="predicted"/>
<dbReference type="EMBL" id="AEXL02000093">
    <property type="protein sequence ID" value="EIJ65810.1"/>
    <property type="molecule type" value="Genomic_DNA"/>
</dbReference>